<dbReference type="SUPFAM" id="SSF54534">
    <property type="entry name" value="FKBP-like"/>
    <property type="match status" value="1"/>
</dbReference>
<reference evidence="10" key="1">
    <citation type="submission" date="2014-02" db="EMBL/GenBank/DDBJ databases">
        <authorList>
            <person name="Genoscope - CEA"/>
        </authorList>
    </citation>
    <scope>NUCLEOTIDE SEQUENCE</scope>
    <source>
        <strain evidence="10">LS3</strain>
    </source>
</reference>
<dbReference type="InterPro" id="IPR046357">
    <property type="entry name" value="PPIase_dom_sf"/>
</dbReference>
<feature type="compositionally biased region" description="Basic and acidic residues" evidence="8">
    <location>
        <begin position="247"/>
        <end position="281"/>
    </location>
</feature>
<comment type="similarity">
    <text evidence="3">Belongs to the FKBP-type PPIase family. FKBP3/4 subfamily.</text>
</comment>
<evidence type="ECO:0000256" key="4">
    <source>
        <dbReference type="ARBA" id="ARBA00023110"/>
    </source>
</evidence>
<dbReference type="PROSITE" id="PS50059">
    <property type="entry name" value="FKBP_PPIASE"/>
    <property type="match status" value="1"/>
</dbReference>
<dbReference type="Pfam" id="PF17800">
    <property type="entry name" value="NPL"/>
    <property type="match status" value="1"/>
</dbReference>
<dbReference type="Gene3D" id="2.60.120.340">
    <property type="entry name" value="Nucleoplasmin core domain"/>
    <property type="match status" value="1"/>
</dbReference>
<dbReference type="PANTHER" id="PTHR43811:SF19">
    <property type="entry name" value="39 KDA FK506-BINDING NUCLEAR PROTEIN"/>
    <property type="match status" value="1"/>
</dbReference>
<keyword evidence="5 6" id="KW-0413">Isomerase</keyword>
<feature type="region of interest" description="Disordered" evidence="8">
    <location>
        <begin position="183"/>
        <end position="315"/>
    </location>
</feature>
<evidence type="ECO:0000256" key="6">
    <source>
        <dbReference type="PIRNR" id="PIRNR001473"/>
    </source>
</evidence>
<dbReference type="GO" id="GO:0005730">
    <property type="term" value="C:nucleolus"/>
    <property type="evidence" value="ECO:0007669"/>
    <property type="project" value="TreeGrafter"/>
</dbReference>
<dbReference type="FunFam" id="3.10.50.40:FF:000006">
    <property type="entry name" value="Peptidyl-prolyl cis-trans isomerase"/>
    <property type="match status" value="1"/>
</dbReference>
<dbReference type="PIRSF" id="PIRSF001473">
    <property type="entry name" value="FK506-bp_FPR3"/>
    <property type="match status" value="1"/>
</dbReference>
<feature type="compositionally biased region" description="Acidic residues" evidence="8">
    <location>
        <begin position="73"/>
        <end position="95"/>
    </location>
</feature>
<dbReference type="InterPro" id="IPR001179">
    <property type="entry name" value="PPIase_FKBP_dom"/>
</dbReference>
<evidence type="ECO:0000256" key="3">
    <source>
        <dbReference type="ARBA" id="ARBA00007838"/>
    </source>
</evidence>
<protein>
    <recommendedName>
        <fullName evidence="6">FK506-binding protein</fullName>
        <ecNumber evidence="6">5.2.1.8</ecNumber>
    </recommendedName>
</protein>
<evidence type="ECO:0000256" key="7">
    <source>
        <dbReference type="PROSITE-ProRule" id="PRU00277"/>
    </source>
</evidence>
<organism evidence="10">
    <name type="scientific">Blastobotrys adeninivorans</name>
    <name type="common">Yeast</name>
    <name type="synonym">Arxula adeninivorans</name>
    <dbReference type="NCBI Taxonomy" id="409370"/>
    <lineage>
        <taxon>Eukaryota</taxon>
        <taxon>Fungi</taxon>
        <taxon>Dikarya</taxon>
        <taxon>Ascomycota</taxon>
        <taxon>Saccharomycotina</taxon>
        <taxon>Dipodascomycetes</taxon>
        <taxon>Dipodascales</taxon>
        <taxon>Trichomonascaceae</taxon>
        <taxon>Blastobotrys</taxon>
    </lineage>
</organism>
<dbReference type="AlphaFoldDB" id="A0A060TH27"/>
<dbReference type="GO" id="GO:0000785">
    <property type="term" value="C:chromatin"/>
    <property type="evidence" value="ECO:0007669"/>
    <property type="project" value="TreeGrafter"/>
</dbReference>
<dbReference type="Pfam" id="PF00254">
    <property type="entry name" value="FKBP_C"/>
    <property type="match status" value="1"/>
</dbReference>
<dbReference type="Gene3D" id="3.10.50.40">
    <property type="match status" value="1"/>
</dbReference>
<keyword evidence="4 6" id="KW-0697">Rotamase</keyword>
<dbReference type="InterPro" id="IPR023566">
    <property type="entry name" value="PPIase_Fpr3/Fpr4-like"/>
</dbReference>
<sequence length="403" mass="44844">MANLLPLASYAKEIIPGVPMLAIDEDFPVTVRITMAAIDPNEDLGEDEEDPQPSTLKILKRPMDFPEDGIVLSDDEDSEDDDEEEDEDEDEEMEDASVAKKSKSKSKKDEEEDDEEDDEDDEDEDDEDDFDEDDFDIEEFAVCTLSPKTAFQQPLDIVINAHEQVLFEVTGSYSVYLTGNYVEHPYEDDSDDFDSEEEDSDLDDLDDLDEDDYDLSPDEDELADSGRVEEIEEDEEEEQPKKSKKEQKKDAKKRQAEEAADKGSKKAKTEDKKVAFSKELEQGPTGSTAKKPSTKKLEGGVTVEDKTVGEGPTAKRGDKVGMRYIGKLANGKVFDSNTKGKPFYFTLGKGEVIKGWDVGVAGMALKGERRIVVPAPMAYGKQALPGIPANSELTFDVKLVNIK</sequence>
<dbReference type="EMBL" id="HG937694">
    <property type="protein sequence ID" value="CDP38132.1"/>
    <property type="molecule type" value="Genomic_DNA"/>
</dbReference>
<accession>A0A060TH27</accession>
<gene>
    <name evidence="10" type="ORF">GNLVRS02_ARAD1D27742g</name>
</gene>
<evidence type="ECO:0000313" key="10">
    <source>
        <dbReference type="EMBL" id="CDP38132.1"/>
    </source>
</evidence>
<comment type="catalytic activity">
    <reaction evidence="1 6 7">
        <text>[protein]-peptidylproline (omega=180) = [protein]-peptidylproline (omega=0)</text>
        <dbReference type="Rhea" id="RHEA:16237"/>
        <dbReference type="Rhea" id="RHEA-COMP:10747"/>
        <dbReference type="Rhea" id="RHEA-COMP:10748"/>
        <dbReference type="ChEBI" id="CHEBI:83833"/>
        <dbReference type="ChEBI" id="CHEBI:83834"/>
        <dbReference type="EC" id="5.2.1.8"/>
    </reaction>
</comment>
<evidence type="ECO:0000256" key="1">
    <source>
        <dbReference type="ARBA" id="ARBA00000971"/>
    </source>
</evidence>
<dbReference type="GO" id="GO:0003755">
    <property type="term" value="F:peptidyl-prolyl cis-trans isomerase activity"/>
    <property type="evidence" value="ECO:0007669"/>
    <property type="project" value="UniProtKB-KW"/>
</dbReference>
<name>A0A060TH27_BLAAD</name>
<proteinExistence type="inferred from homology"/>
<dbReference type="InterPro" id="IPR041232">
    <property type="entry name" value="NPL"/>
</dbReference>
<evidence type="ECO:0000256" key="5">
    <source>
        <dbReference type="ARBA" id="ARBA00023235"/>
    </source>
</evidence>
<feature type="region of interest" description="Disordered" evidence="8">
    <location>
        <begin position="38"/>
        <end position="137"/>
    </location>
</feature>
<feature type="compositionally biased region" description="Acidic residues" evidence="8">
    <location>
        <begin position="40"/>
        <end position="51"/>
    </location>
</feature>
<feature type="compositionally biased region" description="Acidic residues" evidence="8">
    <location>
        <begin position="110"/>
        <end position="137"/>
    </location>
</feature>
<dbReference type="PhylomeDB" id="A0A060TH27"/>
<evidence type="ECO:0000259" key="9">
    <source>
        <dbReference type="PROSITE" id="PS50059"/>
    </source>
</evidence>
<dbReference type="EC" id="5.2.1.8" evidence="6"/>
<comment type="function">
    <text evidence="2">PPIases accelerate the folding of proteins. It catalyzes the cis-trans isomerization of proline imidic peptide bonds in oligopeptides.</text>
</comment>
<feature type="domain" description="PPIase FKBP-type" evidence="9">
    <location>
        <begin position="317"/>
        <end position="403"/>
    </location>
</feature>
<evidence type="ECO:0000256" key="8">
    <source>
        <dbReference type="SAM" id="MobiDB-lite"/>
    </source>
</evidence>
<reference evidence="10" key="2">
    <citation type="submission" date="2014-06" db="EMBL/GenBank/DDBJ databases">
        <title>The complete genome of Blastobotrys (Arxula) adeninivorans LS3 - a yeast of biotechnological interest.</title>
        <authorList>
            <person name="Kunze G."/>
            <person name="Gaillardin C."/>
            <person name="Czernicka M."/>
            <person name="Durrens P."/>
            <person name="Martin T."/>
            <person name="Boer E."/>
            <person name="Gabaldon T."/>
            <person name="Cruz J."/>
            <person name="Talla E."/>
            <person name="Marck C."/>
            <person name="Goffeau A."/>
            <person name="Barbe V."/>
            <person name="Baret P."/>
            <person name="Baronian K."/>
            <person name="Beier S."/>
            <person name="Bleykasten C."/>
            <person name="Bode R."/>
            <person name="Casaregola S."/>
            <person name="Despons L."/>
            <person name="Fairhead C."/>
            <person name="Giersberg M."/>
            <person name="Gierski P."/>
            <person name="Hahnel U."/>
            <person name="Hartmann A."/>
            <person name="Jankowska D."/>
            <person name="Jubin C."/>
            <person name="Jung P."/>
            <person name="Lafontaine I."/>
            <person name="Leh-Louis V."/>
            <person name="Lemaire M."/>
            <person name="Marcet-Houben M."/>
            <person name="Mascher M."/>
            <person name="Morel G."/>
            <person name="Richard G.-F."/>
            <person name="Riechen J."/>
            <person name="Sacerdot C."/>
            <person name="Sarkar A."/>
            <person name="Savel G."/>
            <person name="Schacherer J."/>
            <person name="Sherman D."/>
            <person name="Straub M.-L."/>
            <person name="Stein N."/>
            <person name="Thierry A."/>
            <person name="Trautwein-Schult A."/>
            <person name="Westhof E."/>
            <person name="Worch S."/>
            <person name="Dujon B."/>
            <person name="Souciet J.-L."/>
            <person name="Wincker P."/>
            <person name="Scholz U."/>
            <person name="Neuveglise N."/>
        </authorList>
    </citation>
    <scope>NUCLEOTIDE SEQUENCE</scope>
    <source>
        <strain evidence="10">LS3</strain>
    </source>
</reference>
<feature type="compositionally biased region" description="Basic and acidic residues" evidence="8">
    <location>
        <begin position="295"/>
        <end position="315"/>
    </location>
</feature>
<feature type="compositionally biased region" description="Acidic residues" evidence="8">
    <location>
        <begin position="186"/>
        <end position="223"/>
    </location>
</feature>
<evidence type="ECO:0000256" key="2">
    <source>
        <dbReference type="ARBA" id="ARBA00002388"/>
    </source>
</evidence>
<dbReference type="PANTHER" id="PTHR43811">
    <property type="entry name" value="FKBP-TYPE PEPTIDYL-PROLYL CIS-TRANS ISOMERASE FKPA"/>
    <property type="match status" value="1"/>
</dbReference>